<proteinExistence type="predicted"/>
<evidence type="ECO:0000313" key="1">
    <source>
        <dbReference type="EMBL" id="SMC41778.1"/>
    </source>
</evidence>
<dbReference type="EMBL" id="FWXW01000001">
    <property type="protein sequence ID" value="SMC41778.1"/>
    <property type="molecule type" value="Genomic_DNA"/>
</dbReference>
<dbReference type="SUPFAM" id="SSF52540">
    <property type="entry name" value="P-loop containing nucleoside triphosphate hydrolases"/>
    <property type="match status" value="1"/>
</dbReference>
<dbReference type="OrthoDB" id="9781752at2"/>
<keyword evidence="2" id="KW-1185">Reference proteome</keyword>
<dbReference type="STRING" id="1122930.SAMN02745168_0826"/>
<accession>A0A1W1Z1E7</accession>
<dbReference type="AlphaFoldDB" id="A0A1W1Z1E7"/>
<name>A0A1W1Z1E7_9FIRM</name>
<dbReference type="RefSeq" id="WP_084233428.1">
    <property type="nucleotide sequence ID" value="NZ_FWXW01000001.1"/>
</dbReference>
<reference evidence="1 2" key="1">
    <citation type="submission" date="2017-04" db="EMBL/GenBank/DDBJ databases">
        <authorList>
            <person name="Afonso C.L."/>
            <person name="Miller P.J."/>
            <person name="Scott M.A."/>
            <person name="Spackman E."/>
            <person name="Goraichik I."/>
            <person name="Dimitrov K.M."/>
            <person name="Suarez D.L."/>
            <person name="Swayne D.E."/>
        </authorList>
    </citation>
    <scope>NUCLEOTIDE SEQUENCE [LARGE SCALE GENOMIC DNA]</scope>
    <source>
        <strain evidence="1 2">DSM 12816</strain>
    </source>
</reference>
<protein>
    <submittedName>
        <fullName evidence="1">Uncharacterized protein</fullName>
    </submittedName>
</protein>
<dbReference type="InterPro" id="IPR027417">
    <property type="entry name" value="P-loop_NTPase"/>
</dbReference>
<gene>
    <name evidence="1" type="ORF">SAMN02745168_0826</name>
</gene>
<evidence type="ECO:0000313" key="2">
    <source>
        <dbReference type="Proteomes" id="UP000192790"/>
    </source>
</evidence>
<dbReference type="Proteomes" id="UP000192790">
    <property type="component" value="Unassembled WGS sequence"/>
</dbReference>
<organism evidence="1 2">
    <name type="scientific">Papillibacter cinnamivorans DSM 12816</name>
    <dbReference type="NCBI Taxonomy" id="1122930"/>
    <lineage>
        <taxon>Bacteria</taxon>
        <taxon>Bacillati</taxon>
        <taxon>Bacillota</taxon>
        <taxon>Clostridia</taxon>
        <taxon>Eubacteriales</taxon>
        <taxon>Oscillospiraceae</taxon>
        <taxon>Papillibacter</taxon>
    </lineage>
</organism>
<sequence length="365" mass="39439">MSNAASVHFYQGACSPPGAPACSESLIPLSEAEDILLVRGGPGSGKTLFLSRIAEKLSESGASVEYLHTSGFPEELGAVIFPELRSAVAAGSACMESSCPGAVEHEISLDQFYDLAPLREKRKKILTLTVSFKSLFGRAARYFSAARSVSEDILGQVLSEETALRIAKRARGIAAREFRRVPGKTGTGKMRYLDAVTASDQLRRFDTVAALCENVYELVDNYGLSDCLLQVLRTEALAAGRDVIACPSPLDPGRLCHLLIPSLSLAFVTSSAGMPYPGKAYRRIRLDAVPGSAELRRSRTRLRFSKKILAALMEEGVQHLNQARSAAGELEALYAPHVDLDGVLLLAEGEGNRLLEKWNARKSDI</sequence>